<protein>
    <submittedName>
        <fullName evidence="2">Heme NO-binding domain-containing protein</fullName>
    </submittedName>
</protein>
<dbReference type="Gene3D" id="3.90.1520.10">
    <property type="entry name" value="H-NOX domain"/>
    <property type="match status" value="1"/>
</dbReference>
<dbReference type="AlphaFoldDB" id="A0ABD5VDY2"/>
<dbReference type="InterPro" id="IPR011644">
    <property type="entry name" value="Heme_NO-bd"/>
</dbReference>
<feature type="domain" description="Heme NO-binding" evidence="1">
    <location>
        <begin position="2"/>
        <end position="155"/>
    </location>
</feature>
<evidence type="ECO:0000313" key="3">
    <source>
        <dbReference type="Proteomes" id="UP001596395"/>
    </source>
</evidence>
<gene>
    <name evidence="2" type="ORF">ACFQGB_05230</name>
</gene>
<sequence length="178" mass="19942">MHGILHKSLKTYVAENMGEDVWDDVLERADIDPKLYLPVSHYPDTDLTRSLSVIAEMSGHDESAIERDFGAFLAGDLLSTFKAHVRDDWSTFDLLDGLPGIYEQIEAQNPETTTPDVTTERLSEDVAVVEFRSERDLCTLGEGIIVGVGEELDDPCEVTQELCTRDGEDHCEFHVERA</sequence>
<evidence type="ECO:0000313" key="2">
    <source>
        <dbReference type="EMBL" id="MFC6952257.1"/>
    </source>
</evidence>
<dbReference type="EMBL" id="JBHSXN010000001">
    <property type="protein sequence ID" value="MFC6952257.1"/>
    <property type="molecule type" value="Genomic_DNA"/>
</dbReference>
<name>A0ABD5VDY2_9EURY</name>
<proteinExistence type="predicted"/>
<organism evidence="2 3">
    <name type="scientific">Halorubellus litoreus</name>
    <dbReference type="NCBI Taxonomy" id="755308"/>
    <lineage>
        <taxon>Archaea</taxon>
        <taxon>Methanobacteriati</taxon>
        <taxon>Methanobacteriota</taxon>
        <taxon>Stenosarchaea group</taxon>
        <taxon>Halobacteria</taxon>
        <taxon>Halobacteriales</taxon>
        <taxon>Halorubellaceae</taxon>
        <taxon>Halorubellus</taxon>
    </lineage>
</organism>
<evidence type="ECO:0000259" key="1">
    <source>
        <dbReference type="Pfam" id="PF07700"/>
    </source>
</evidence>
<dbReference type="InterPro" id="IPR038158">
    <property type="entry name" value="H-NOX_domain_sf"/>
</dbReference>
<dbReference type="Pfam" id="PF07700">
    <property type="entry name" value="HNOB"/>
    <property type="match status" value="1"/>
</dbReference>
<dbReference type="InterPro" id="IPR024096">
    <property type="entry name" value="NO_sig/Golgi_transp_ligand-bd"/>
</dbReference>
<dbReference type="SUPFAM" id="SSF111126">
    <property type="entry name" value="Ligand-binding domain in the NO signalling and Golgi transport"/>
    <property type="match status" value="1"/>
</dbReference>
<keyword evidence="3" id="KW-1185">Reference proteome</keyword>
<reference evidence="2 3" key="1">
    <citation type="journal article" date="2019" name="Int. J. Syst. Evol. Microbiol.">
        <title>The Global Catalogue of Microorganisms (GCM) 10K type strain sequencing project: providing services to taxonomists for standard genome sequencing and annotation.</title>
        <authorList>
            <consortium name="The Broad Institute Genomics Platform"/>
            <consortium name="The Broad Institute Genome Sequencing Center for Infectious Disease"/>
            <person name="Wu L."/>
            <person name="Ma J."/>
        </authorList>
    </citation>
    <scope>NUCLEOTIDE SEQUENCE [LARGE SCALE GENOMIC DNA]</scope>
    <source>
        <strain evidence="2 3">GX26</strain>
    </source>
</reference>
<dbReference type="RefSeq" id="WP_336349247.1">
    <property type="nucleotide sequence ID" value="NZ_JAZAQL010000001.1"/>
</dbReference>
<dbReference type="Proteomes" id="UP001596395">
    <property type="component" value="Unassembled WGS sequence"/>
</dbReference>
<comment type="caution">
    <text evidence="2">The sequence shown here is derived from an EMBL/GenBank/DDBJ whole genome shotgun (WGS) entry which is preliminary data.</text>
</comment>
<accession>A0ABD5VDY2</accession>